<reference evidence="1" key="1">
    <citation type="submission" date="2023-10" db="EMBL/GenBank/DDBJ databases">
        <authorList>
            <person name="Hackl T."/>
        </authorList>
    </citation>
    <scope>NUCLEOTIDE SEQUENCE</scope>
</reference>
<keyword evidence="2" id="KW-1185">Reference proteome</keyword>
<dbReference type="AlphaFoldDB" id="A0AAI8VCM7"/>
<proteinExistence type="predicted"/>
<comment type="caution">
    <text evidence="1">The sequence shown here is derived from an EMBL/GenBank/DDBJ whole genome shotgun (WGS) entry which is preliminary data.</text>
</comment>
<sequence length="219" mass="25216">MTPAPKYPRQGRPPRRYALRNVTDSSVNTKRVTPLFKIIASKVITEASPPPIKAQRHVPDQRVRPGDVIIHPFDSPKHFDGAVRIFTRLPFIPGLFGQTPRLYGKDRNRLEIQIQYPKYGFWRVVNRLHLGGDPTAARLRVHHIRQLQGTLLNNITILCAWRIAFSSDVSNLRIVHQCTPSSMFLPLFDTFDPTTCAEQDDETPDWMQREQDMVRKVVT</sequence>
<organism evidence="1 2">
    <name type="scientific">Anthostomella pinea</name>
    <dbReference type="NCBI Taxonomy" id="933095"/>
    <lineage>
        <taxon>Eukaryota</taxon>
        <taxon>Fungi</taxon>
        <taxon>Dikarya</taxon>
        <taxon>Ascomycota</taxon>
        <taxon>Pezizomycotina</taxon>
        <taxon>Sordariomycetes</taxon>
        <taxon>Xylariomycetidae</taxon>
        <taxon>Xylariales</taxon>
        <taxon>Xylariaceae</taxon>
        <taxon>Anthostomella</taxon>
    </lineage>
</organism>
<dbReference type="EMBL" id="CAUWAG010000004">
    <property type="protein sequence ID" value="CAJ2502490.1"/>
    <property type="molecule type" value="Genomic_DNA"/>
</dbReference>
<evidence type="ECO:0000313" key="1">
    <source>
        <dbReference type="EMBL" id="CAJ2502490.1"/>
    </source>
</evidence>
<gene>
    <name evidence="1" type="ORF">KHLLAP_LOCUS2958</name>
</gene>
<protein>
    <submittedName>
        <fullName evidence="1">Uu.00g098840.m01.CDS01</fullName>
    </submittedName>
</protein>
<accession>A0AAI8VCM7</accession>
<dbReference type="Proteomes" id="UP001295740">
    <property type="component" value="Unassembled WGS sequence"/>
</dbReference>
<name>A0AAI8VCM7_9PEZI</name>
<evidence type="ECO:0000313" key="2">
    <source>
        <dbReference type="Proteomes" id="UP001295740"/>
    </source>
</evidence>